<evidence type="ECO:0000256" key="3">
    <source>
        <dbReference type="SAM" id="Phobius"/>
    </source>
</evidence>
<reference evidence="6" key="1">
    <citation type="journal article" date="2019" name="Int. J. Syst. Evol. Microbiol.">
        <title>The Global Catalogue of Microorganisms (GCM) 10K type strain sequencing project: providing services to taxonomists for standard genome sequencing and annotation.</title>
        <authorList>
            <consortium name="The Broad Institute Genomics Platform"/>
            <consortium name="The Broad Institute Genome Sequencing Center for Infectious Disease"/>
            <person name="Wu L."/>
            <person name="Ma J."/>
        </authorList>
    </citation>
    <scope>NUCLEOTIDE SEQUENCE [LARGE SCALE GENOMIC DNA]</scope>
    <source>
        <strain evidence="6">CGMCC 4.7643</strain>
    </source>
</reference>
<feature type="compositionally biased region" description="Low complexity" evidence="2">
    <location>
        <begin position="170"/>
        <end position="202"/>
    </location>
</feature>
<evidence type="ECO:0000256" key="2">
    <source>
        <dbReference type="SAM" id="MobiDB-lite"/>
    </source>
</evidence>
<comment type="caution">
    <text evidence="5">The sequence shown here is derived from an EMBL/GenBank/DDBJ whole genome shotgun (WGS) entry which is preliminary data.</text>
</comment>
<dbReference type="NCBIfam" id="TIGR00350">
    <property type="entry name" value="lytR_cpsA_psr"/>
    <property type="match status" value="1"/>
</dbReference>
<dbReference type="RefSeq" id="WP_378273070.1">
    <property type="nucleotide sequence ID" value="NZ_JBHUKU010000003.1"/>
</dbReference>
<gene>
    <name evidence="5" type="ORF">ACFSYJ_05340</name>
</gene>
<name>A0ABW5GC76_9PSEU</name>
<protein>
    <submittedName>
        <fullName evidence="5">LCP family protein</fullName>
    </submittedName>
</protein>
<feature type="region of interest" description="Disordered" evidence="2">
    <location>
        <begin position="314"/>
        <end position="346"/>
    </location>
</feature>
<evidence type="ECO:0000259" key="4">
    <source>
        <dbReference type="Pfam" id="PF03816"/>
    </source>
</evidence>
<dbReference type="PANTHER" id="PTHR33392:SF6">
    <property type="entry name" value="POLYISOPRENYL-TEICHOIC ACID--PEPTIDOGLYCAN TEICHOIC ACID TRANSFERASE TAGU"/>
    <property type="match status" value="1"/>
</dbReference>
<feature type="compositionally biased region" description="Low complexity" evidence="2">
    <location>
        <begin position="314"/>
        <end position="333"/>
    </location>
</feature>
<dbReference type="Gene3D" id="3.40.630.190">
    <property type="entry name" value="LCP protein"/>
    <property type="match status" value="1"/>
</dbReference>
<feature type="region of interest" description="Disordered" evidence="2">
    <location>
        <begin position="679"/>
        <end position="718"/>
    </location>
</feature>
<evidence type="ECO:0000313" key="6">
    <source>
        <dbReference type="Proteomes" id="UP001597419"/>
    </source>
</evidence>
<accession>A0ABW5GC76</accession>
<evidence type="ECO:0000313" key="5">
    <source>
        <dbReference type="EMBL" id="MFD2458007.1"/>
    </source>
</evidence>
<feature type="domain" description="Cell envelope-related transcriptional attenuator" evidence="4">
    <location>
        <begin position="434"/>
        <end position="599"/>
    </location>
</feature>
<dbReference type="InterPro" id="IPR050922">
    <property type="entry name" value="LytR/CpsA/Psr_CW_biosynth"/>
</dbReference>
<dbReference type="InterPro" id="IPR004474">
    <property type="entry name" value="LytR_CpsA_psr"/>
</dbReference>
<keyword evidence="3" id="KW-1133">Transmembrane helix</keyword>
<dbReference type="PANTHER" id="PTHR33392">
    <property type="entry name" value="POLYISOPRENYL-TEICHOIC ACID--PEPTIDOGLYCAN TEICHOIC ACID TRANSFERASE TAGU"/>
    <property type="match status" value="1"/>
</dbReference>
<proteinExistence type="inferred from homology"/>
<keyword evidence="3" id="KW-0472">Membrane</keyword>
<keyword evidence="3" id="KW-0812">Transmembrane</keyword>
<feature type="region of interest" description="Disordered" evidence="2">
    <location>
        <begin position="1"/>
        <end position="246"/>
    </location>
</feature>
<sequence>MPDEHYTPGTGRRSEGTPARGRAGRRRSMDTYGGISVSDVVARHTGERPTFAPGTLPQEDAPAHRTEPAEPEPEPRRRRAAPPRPSATQTPPAPRVPRPDQPPTPPDGPRPPRPPRPRRPTAAAPVPGAPPERRPPASGATPQQAPPQPRGARRPAPPGAGGPPVPPPAAAQTAVVPAANGKKPAASGPAPAAAPPGANGKAPEARPRRPRPAPAEQPTRVTNGVKPAAAAAAATAAVPPRASLDPLTMTDEMEVIDEATQYRRKIDHTLARFSAAHDELEAEEAKRRERRDRLTARPTALLEQTRTALMRVVAPSSSAAAEPEAKPNPQEKAPQTRLQEKKQRHNERTLKAGRIAAIIVALLVFLATGIAWGAKTWFDAKFNTITALDENSADIQDAAGQTGDENFLLVGSDTRDGASAEENVGDKNAIPGARSDTVMIAHIPADRKRVVVVSFPRDLEVSQPECARWDPATSKYSEEKSPAVKITKLNTAYGAGGPQCVTRVIQQITGMRINHFVGIDFNGFKAMVDAVHGVNVHVEKPIDDTTLGMVISQTGDVQISGDQALSYVRARHVKGDPTSDYGRMKRQQTFIASLLKKVMSSDVLLNAGKLSGFIDAFAKATFGENLGIDQMMTLAKSMRGVDLSKITFMTVPTTGNANARGNEVLMQTQTKSLFQALIDNTPLPDPNAPAPDTGKDTGTSGTSGTTGKPGTKRTSNSG</sequence>
<dbReference type="Proteomes" id="UP001597419">
    <property type="component" value="Unassembled WGS sequence"/>
</dbReference>
<feature type="compositionally biased region" description="Low complexity" evidence="2">
    <location>
        <begin position="696"/>
        <end position="709"/>
    </location>
</feature>
<organism evidence="5 6">
    <name type="scientific">Amycolatopsis samaneae</name>
    <dbReference type="NCBI Taxonomy" id="664691"/>
    <lineage>
        <taxon>Bacteria</taxon>
        <taxon>Bacillati</taxon>
        <taxon>Actinomycetota</taxon>
        <taxon>Actinomycetes</taxon>
        <taxon>Pseudonocardiales</taxon>
        <taxon>Pseudonocardiaceae</taxon>
        <taxon>Amycolatopsis</taxon>
    </lineage>
</organism>
<feature type="compositionally biased region" description="Pro residues" evidence="2">
    <location>
        <begin position="91"/>
        <end position="112"/>
    </location>
</feature>
<feature type="compositionally biased region" description="Pro residues" evidence="2">
    <location>
        <begin position="144"/>
        <end position="169"/>
    </location>
</feature>
<feature type="compositionally biased region" description="Low complexity" evidence="2">
    <location>
        <begin position="228"/>
        <end position="237"/>
    </location>
</feature>
<dbReference type="EMBL" id="JBHUKU010000003">
    <property type="protein sequence ID" value="MFD2458007.1"/>
    <property type="molecule type" value="Genomic_DNA"/>
</dbReference>
<keyword evidence="6" id="KW-1185">Reference proteome</keyword>
<comment type="similarity">
    <text evidence="1">Belongs to the LytR/CpsA/Psr (LCP) family.</text>
</comment>
<dbReference type="Pfam" id="PF03816">
    <property type="entry name" value="LytR_cpsA_psr"/>
    <property type="match status" value="1"/>
</dbReference>
<evidence type="ECO:0000256" key="1">
    <source>
        <dbReference type="ARBA" id="ARBA00006068"/>
    </source>
</evidence>
<feature type="transmembrane region" description="Helical" evidence="3">
    <location>
        <begin position="352"/>
        <end position="374"/>
    </location>
</feature>